<reference evidence="1" key="1">
    <citation type="submission" date="2018-06" db="EMBL/GenBank/DDBJ databases">
        <authorList>
            <consortium name="Pathogen Informatics"/>
            <person name="Doyle S."/>
        </authorList>
    </citation>
    <scope>NUCLEOTIDE SEQUENCE</scope>
    <source>
        <strain evidence="1">NCTC13307</strain>
    </source>
</reference>
<sequence length="154" mass="17262">MNEKSLRVLEYNKIIDLLKKKASSSLGLKYIENLVPNTDFVEVKSMLEETSEAQSIIIKRGSVGLEGIHDIEDKVKRAYIGASLDPGSLIMIADTLRVARRLRNSLSSSDEEDFNYPIIQSLSNSLYVYKDIEDQIYNAIISEVEISDNASSIT</sequence>
<dbReference type="EMBL" id="UFWD01000001">
    <property type="protein sequence ID" value="SUY21737.1"/>
    <property type="molecule type" value="Genomic_DNA"/>
</dbReference>
<organism evidence="1">
    <name type="scientific">Clostridioides difficile</name>
    <name type="common">Peptoclostridium difficile</name>
    <dbReference type="NCBI Taxonomy" id="1496"/>
    <lineage>
        <taxon>Bacteria</taxon>
        <taxon>Bacillati</taxon>
        <taxon>Bacillota</taxon>
        <taxon>Clostridia</taxon>
        <taxon>Peptostreptococcales</taxon>
        <taxon>Peptostreptococcaceae</taxon>
        <taxon>Clostridioides</taxon>
    </lineage>
</organism>
<evidence type="ECO:0000313" key="1">
    <source>
        <dbReference type="EMBL" id="SUY21737.1"/>
    </source>
</evidence>
<protein>
    <submittedName>
        <fullName evidence="1">DNA mismatch repair protein</fullName>
    </submittedName>
</protein>
<accession>A0A381I6K0</accession>
<name>A0A381I6K0_CLODI</name>
<gene>
    <name evidence="1" type="primary">mutS2_1</name>
    <name evidence="1" type="ORF">NCTC13307_00835</name>
</gene>
<dbReference type="SUPFAM" id="SSF48334">
    <property type="entry name" value="DNA repair protein MutS, domain III"/>
    <property type="match status" value="1"/>
</dbReference>
<dbReference type="InterPro" id="IPR036187">
    <property type="entry name" value="DNA_mismatch_repair_MutS_sf"/>
</dbReference>
<dbReference type="AlphaFoldDB" id="A0A381I6K0"/>
<proteinExistence type="predicted"/>